<dbReference type="GO" id="GO:0051321">
    <property type="term" value="P:meiotic cell cycle"/>
    <property type="evidence" value="ECO:0007669"/>
    <property type="project" value="UniProtKB-KW"/>
</dbReference>
<evidence type="ECO:0000313" key="14">
    <source>
        <dbReference type="Proteomes" id="UP000242188"/>
    </source>
</evidence>
<dbReference type="GO" id="GO:0016605">
    <property type="term" value="C:PML body"/>
    <property type="evidence" value="ECO:0007669"/>
    <property type="project" value="UniProtKB-SubCell"/>
</dbReference>
<dbReference type="SMART" id="SM00240">
    <property type="entry name" value="FHA"/>
    <property type="match status" value="1"/>
</dbReference>
<dbReference type="FunFam" id="2.60.200.20:FF:000017">
    <property type="entry name" value="Nibrin"/>
    <property type="match status" value="1"/>
</dbReference>
<evidence type="ECO:0000259" key="12">
    <source>
        <dbReference type="PROSITE" id="PS50006"/>
    </source>
</evidence>
<feature type="compositionally biased region" description="Acidic residues" evidence="11">
    <location>
        <begin position="603"/>
        <end position="615"/>
    </location>
</feature>
<name>A0A210PUW6_MIZYE</name>
<feature type="compositionally biased region" description="Low complexity" evidence="11">
    <location>
        <begin position="409"/>
        <end position="451"/>
    </location>
</feature>
<keyword evidence="14" id="KW-1185">Reference proteome</keyword>
<dbReference type="InterPro" id="IPR008984">
    <property type="entry name" value="SMAD_FHA_dom_sf"/>
</dbReference>
<keyword evidence="5" id="KW-0227">DNA damage</keyword>
<keyword evidence="8" id="KW-0469">Meiosis</keyword>
<feature type="region of interest" description="Disordered" evidence="11">
    <location>
        <begin position="330"/>
        <end position="780"/>
    </location>
</feature>
<feature type="compositionally biased region" description="Polar residues" evidence="11">
    <location>
        <begin position="757"/>
        <end position="769"/>
    </location>
</feature>
<feature type="domain" description="FHA" evidence="12">
    <location>
        <begin position="9"/>
        <end position="74"/>
    </location>
</feature>
<evidence type="ECO:0000256" key="7">
    <source>
        <dbReference type="ARBA" id="ARBA00023242"/>
    </source>
</evidence>
<comment type="caution">
    <text evidence="13">The sequence shown here is derived from an EMBL/GenBank/DDBJ whole genome shotgun (WGS) entry which is preliminary data.</text>
</comment>
<dbReference type="GO" id="GO:0000724">
    <property type="term" value="P:double-strand break repair via homologous recombination"/>
    <property type="evidence" value="ECO:0007669"/>
    <property type="project" value="TreeGrafter"/>
</dbReference>
<dbReference type="InterPro" id="IPR000253">
    <property type="entry name" value="FHA_dom"/>
</dbReference>
<feature type="compositionally biased region" description="Basic and acidic residues" evidence="11">
    <location>
        <begin position="719"/>
        <end position="745"/>
    </location>
</feature>
<gene>
    <name evidence="13" type="ORF">KP79_PYT16840</name>
</gene>
<evidence type="ECO:0000256" key="6">
    <source>
        <dbReference type="ARBA" id="ARBA00023204"/>
    </source>
</evidence>
<evidence type="ECO:0000256" key="3">
    <source>
        <dbReference type="ARBA" id="ARBA00020013"/>
    </source>
</evidence>
<keyword evidence="6" id="KW-0234">DNA repair</keyword>
<dbReference type="STRING" id="6573.A0A210PUW6"/>
<feature type="compositionally biased region" description="Basic and acidic residues" evidence="11">
    <location>
        <begin position="528"/>
        <end position="540"/>
    </location>
</feature>
<evidence type="ECO:0000313" key="13">
    <source>
        <dbReference type="EMBL" id="OWF40288.1"/>
    </source>
</evidence>
<feature type="compositionally biased region" description="Acidic residues" evidence="11">
    <location>
        <begin position="570"/>
        <end position="579"/>
    </location>
</feature>
<dbReference type="Pfam" id="PF16508">
    <property type="entry name" value="NIBRIN_BRCT_II"/>
    <property type="match status" value="1"/>
</dbReference>
<keyword evidence="7" id="KW-0539">Nucleus</keyword>
<dbReference type="OrthoDB" id="552194at2759"/>
<dbReference type="GO" id="GO:0007095">
    <property type="term" value="P:mitotic G2 DNA damage checkpoint signaling"/>
    <property type="evidence" value="ECO:0007669"/>
    <property type="project" value="InterPro"/>
</dbReference>
<keyword evidence="9" id="KW-0131">Cell cycle</keyword>
<evidence type="ECO:0000256" key="10">
    <source>
        <dbReference type="ARBA" id="ARBA00044757"/>
    </source>
</evidence>
<feature type="compositionally biased region" description="Polar residues" evidence="11">
    <location>
        <begin position="704"/>
        <end position="718"/>
    </location>
</feature>
<dbReference type="AlphaFoldDB" id="A0A210PUW6"/>
<reference evidence="13 14" key="1">
    <citation type="journal article" date="2017" name="Nat. Ecol. Evol.">
        <title>Scallop genome provides insights into evolution of bilaterian karyotype and development.</title>
        <authorList>
            <person name="Wang S."/>
            <person name="Zhang J."/>
            <person name="Jiao W."/>
            <person name="Li J."/>
            <person name="Xun X."/>
            <person name="Sun Y."/>
            <person name="Guo X."/>
            <person name="Huan P."/>
            <person name="Dong B."/>
            <person name="Zhang L."/>
            <person name="Hu X."/>
            <person name="Sun X."/>
            <person name="Wang J."/>
            <person name="Zhao C."/>
            <person name="Wang Y."/>
            <person name="Wang D."/>
            <person name="Huang X."/>
            <person name="Wang R."/>
            <person name="Lv J."/>
            <person name="Li Y."/>
            <person name="Zhang Z."/>
            <person name="Liu B."/>
            <person name="Lu W."/>
            <person name="Hui Y."/>
            <person name="Liang J."/>
            <person name="Zhou Z."/>
            <person name="Hou R."/>
            <person name="Li X."/>
            <person name="Liu Y."/>
            <person name="Li H."/>
            <person name="Ning X."/>
            <person name="Lin Y."/>
            <person name="Zhao L."/>
            <person name="Xing Q."/>
            <person name="Dou J."/>
            <person name="Li Y."/>
            <person name="Mao J."/>
            <person name="Guo H."/>
            <person name="Dou H."/>
            <person name="Li T."/>
            <person name="Mu C."/>
            <person name="Jiang W."/>
            <person name="Fu Q."/>
            <person name="Fu X."/>
            <person name="Miao Y."/>
            <person name="Liu J."/>
            <person name="Yu Q."/>
            <person name="Li R."/>
            <person name="Liao H."/>
            <person name="Li X."/>
            <person name="Kong Y."/>
            <person name="Jiang Z."/>
            <person name="Chourrout D."/>
            <person name="Li R."/>
            <person name="Bao Z."/>
        </authorList>
    </citation>
    <scope>NUCLEOTIDE SEQUENCE [LARGE SCALE GENOMIC DNA]</scope>
    <source>
        <strain evidence="13 14">PY_sf001</strain>
    </source>
</reference>
<keyword evidence="4" id="KW-0158">Chromosome</keyword>
<feature type="region of interest" description="Disordered" evidence="11">
    <location>
        <begin position="872"/>
        <end position="915"/>
    </location>
</feature>
<evidence type="ECO:0000256" key="9">
    <source>
        <dbReference type="ARBA" id="ARBA00023306"/>
    </source>
</evidence>
<feature type="compositionally biased region" description="Basic residues" evidence="11">
    <location>
        <begin position="646"/>
        <end position="659"/>
    </location>
</feature>
<dbReference type="SUPFAM" id="SSF52113">
    <property type="entry name" value="BRCT domain"/>
    <property type="match status" value="1"/>
</dbReference>
<dbReference type="Pfam" id="PF00498">
    <property type="entry name" value="FHA"/>
    <property type="match status" value="1"/>
</dbReference>
<evidence type="ECO:0000256" key="1">
    <source>
        <dbReference type="ARBA" id="ARBA00004286"/>
    </source>
</evidence>
<organism evidence="13 14">
    <name type="scientific">Mizuhopecten yessoensis</name>
    <name type="common">Japanese scallop</name>
    <name type="synonym">Patinopecten yessoensis</name>
    <dbReference type="NCBI Taxonomy" id="6573"/>
    <lineage>
        <taxon>Eukaryota</taxon>
        <taxon>Metazoa</taxon>
        <taxon>Spiralia</taxon>
        <taxon>Lophotrochozoa</taxon>
        <taxon>Mollusca</taxon>
        <taxon>Bivalvia</taxon>
        <taxon>Autobranchia</taxon>
        <taxon>Pteriomorphia</taxon>
        <taxon>Pectinida</taxon>
        <taxon>Pectinoidea</taxon>
        <taxon>Pectinidae</taxon>
        <taxon>Mizuhopecten</taxon>
    </lineage>
</organism>
<comment type="similarity">
    <text evidence="10">Belongs to the Nibrin family.</text>
</comment>
<dbReference type="InterPro" id="IPR040227">
    <property type="entry name" value="Nibrin-rel"/>
</dbReference>
<dbReference type="PANTHER" id="PTHR12162:SF0">
    <property type="entry name" value="NIBRIN"/>
    <property type="match status" value="1"/>
</dbReference>
<dbReference type="InterPro" id="IPR036420">
    <property type="entry name" value="BRCT_dom_sf"/>
</dbReference>
<accession>A0A210PUW6</accession>
<evidence type="ECO:0000256" key="2">
    <source>
        <dbReference type="ARBA" id="ARBA00004322"/>
    </source>
</evidence>
<proteinExistence type="inferred from homology"/>
<dbReference type="Proteomes" id="UP000242188">
    <property type="component" value="Unassembled WGS sequence"/>
</dbReference>
<dbReference type="Gene3D" id="2.60.200.20">
    <property type="match status" value="1"/>
</dbReference>
<feature type="compositionally biased region" description="Polar residues" evidence="11">
    <location>
        <begin position="488"/>
        <end position="506"/>
    </location>
</feature>
<dbReference type="CDD" id="cd17741">
    <property type="entry name" value="BRCT_nibrin"/>
    <property type="match status" value="1"/>
</dbReference>
<dbReference type="FunFam" id="3.40.50.10980:FF:000001">
    <property type="entry name" value="Nibrin"/>
    <property type="match status" value="1"/>
</dbReference>
<dbReference type="InterPro" id="IPR043014">
    <property type="entry name" value="Nibrin_BRCT2_sf"/>
</dbReference>
<evidence type="ECO:0000256" key="11">
    <source>
        <dbReference type="SAM" id="MobiDB-lite"/>
    </source>
</evidence>
<dbReference type="InterPro" id="IPR013908">
    <property type="entry name" value="Nibrin_C"/>
</dbReference>
<feature type="compositionally biased region" description="Polar residues" evidence="11">
    <location>
        <begin position="330"/>
        <end position="340"/>
    </location>
</feature>
<dbReference type="InterPro" id="IPR001357">
    <property type="entry name" value="BRCT_dom"/>
</dbReference>
<comment type="subcellular location">
    <subcellularLocation>
        <location evidence="1">Chromosome</location>
    </subcellularLocation>
    <subcellularLocation>
        <location evidence="2">Nucleus</location>
        <location evidence="2">PML body</location>
    </subcellularLocation>
</comment>
<dbReference type="Gene3D" id="3.40.50.10980">
    <property type="entry name" value="Nibrin, BRCT2 domain"/>
    <property type="match status" value="1"/>
</dbReference>
<dbReference type="SUPFAM" id="SSF49879">
    <property type="entry name" value="SMAD/FHA domain"/>
    <property type="match status" value="1"/>
</dbReference>
<evidence type="ECO:0000256" key="8">
    <source>
        <dbReference type="ARBA" id="ARBA00023254"/>
    </source>
</evidence>
<dbReference type="PANTHER" id="PTHR12162">
    <property type="entry name" value="NIBRIN-RELATED"/>
    <property type="match status" value="1"/>
</dbReference>
<dbReference type="Pfam" id="PF08599">
    <property type="entry name" value="Nbs1_C"/>
    <property type="match status" value="1"/>
</dbReference>
<dbReference type="SMART" id="SM01348">
    <property type="entry name" value="Nbs1_C"/>
    <property type="match status" value="1"/>
</dbReference>
<sequence length="915" mass="101976">MTLDKRYVLLVGKSYIVGRKDCEILVENDAAVSRKHAELTVTHPETNLNKPTLLPTLTVKDLSKYGTMVNENKVQGQVTVKDGDEVVFGSPKSAFIAVYEPLVVSTSCLSPNLKKQVRQTVLRLGGHIVAEWSRHCTLLVMTSISVTIKVVCAMVSLKSIVSPDYLDAYLQSLETGKEQPDAESYLPTVSESQVDPTEVSFTNNPERKKIFQGKTFIFLQQKQFQKMSLAVELGGGMPLLMETRPQGRGDEAVLTHKDTIVMNCGPDAGPANEWTEWYKYMEKLLDRHKRHMSQDAELGLAVLHCDTEQYCNPCVDFASQMVSRLPSQSLSQAPVFTQTETENRGVKQEKTTPPPTTSKPPCVKSSPAPLSVKGRESQRIKGPSQGDQDTATTSTARGQISQAYKSQNSSLKQKSRSPSPKKQQDTSKMSPLRRSPRSRSPSPVPVTSKTSNLRSRSPAPADLRSRSPAPPDLRSSSSSPAPPVSKRINMTLSSVPEVVTSNSASPVTKKGGKGGPKNTRNNSPEIVVVKKEKVVRETKTRPGKRQIIEDESDEDYGFTRKSKRKRDSPDEVDNEDDPFDWSSRKSAAKTSSKSERGLKVEKDEDIVIEDSESETEDYRGKMSRSNKGQEVRVSDSDSDSGVKWTSKGKNRSPKGRKGQQTKDVVELVEESQKIGQKKRKLDDSSDEEDQGHRSRRKIKEEPGISTSPTSSRGRQGNTRVEEQEQTDRQEMVTKQERITPRKPISDRTVGQEKVQAGTRQQEQRMSSPSLPGFLSAVRGQNEDENNHHGIYVKEEGIPTDLVQTVFLDLVTRRPSRPQNSPERSGGDVPPGYSRWKGSIVKNFKKFKKAGFAGLDRLPNIIGGSDLVPHAASQRRELDEWFKEAQEAESQHSEANRRAQELFEWEPRSHSNNRSR</sequence>
<evidence type="ECO:0000256" key="5">
    <source>
        <dbReference type="ARBA" id="ARBA00022763"/>
    </source>
</evidence>
<dbReference type="GO" id="GO:0005694">
    <property type="term" value="C:chromosome"/>
    <property type="evidence" value="ECO:0007669"/>
    <property type="project" value="UniProtKB-SubCell"/>
</dbReference>
<feature type="compositionally biased region" description="Polar residues" evidence="11">
    <location>
        <begin position="385"/>
        <end position="408"/>
    </location>
</feature>
<feature type="compositionally biased region" description="Basic and acidic residues" evidence="11">
    <location>
        <begin position="592"/>
        <end position="602"/>
    </location>
</feature>
<dbReference type="InterPro" id="IPR032429">
    <property type="entry name" value="Nibrin_BRCT2"/>
</dbReference>
<dbReference type="Pfam" id="PF16770">
    <property type="entry name" value="RTT107_BRCT_5"/>
    <property type="match status" value="1"/>
</dbReference>
<dbReference type="PROSITE" id="PS50006">
    <property type="entry name" value="FHA_DOMAIN"/>
    <property type="match status" value="1"/>
</dbReference>
<dbReference type="CDD" id="cd22667">
    <property type="entry name" value="FHA_NBN"/>
    <property type="match status" value="1"/>
</dbReference>
<feature type="compositionally biased region" description="Basic and acidic residues" evidence="11">
    <location>
        <begin position="341"/>
        <end position="350"/>
    </location>
</feature>
<protein>
    <recommendedName>
        <fullName evidence="3">Nibrin</fullName>
    </recommendedName>
</protein>
<dbReference type="EMBL" id="NEDP02005476">
    <property type="protein sequence ID" value="OWF40288.1"/>
    <property type="molecule type" value="Genomic_DNA"/>
</dbReference>
<feature type="compositionally biased region" description="Basic and acidic residues" evidence="11">
    <location>
        <begin position="873"/>
        <end position="908"/>
    </location>
</feature>
<dbReference type="GO" id="GO:0030870">
    <property type="term" value="C:Mre11 complex"/>
    <property type="evidence" value="ECO:0007669"/>
    <property type="project" value="InterPro"/>
</dbReference>
<feature type="region of interest" description="Disordered" evidence="11">
    <location>
        <begin position="812"/>
        <end position="834"/>
    </location>
</feature>
<dbReference type="GO" id="GO:0003684">
    <property type="term" value="F:damaged DNA binding"/>
    <property type="evidence" value="ECO:0007669"/>
    <property type="project" value="TreeGrafter"/>
</dbReference>
<dbReference type="Gene3D" id="3.40.50.10190">
    <property type="entry name" value="BRCT domain"/>
    <property type="match status" value="1"/>
</dbReference>
<evidence type="ECO:0000256" key="4">
    <source>
        <dbReference type="ARBA" id="ARBA00022454"/>
    </source>
</evidence>